<dbReference type="EMBL" id="SGXA01000002">
    <property type="protein sequence ID" value="RZS72080.1"/>
    <property type="molecule type" value="Genomic_DNA"/>
</dbReference>
<comment type="caution">
    <text evidence="3">The sequence shown here is derived from an EMBL/GenBank/DDBJ whole genome shotgun (WGS) entry which is preliminary data.</text>
</comment>
<dbReference type="InterPro" id="IPR045175">
    <property type="entry name" value="M28_fam"/>
</dbReference>
<protein>
    <submittedName>
        <fullName evidence="3">Peptidase M28-like protein</fullName>
    </submittedName>
</protein>
<name>A0A4Q7MY70_9BACT</name>
<evidence type="ECO:0000256" key="1">
    <source>
        <dbReference type="SAM" id="SignalP"/>
    </source>
</evidence>
<dbReference type="PANTHER" id="PTHR12147">
    <property type="entry name" value="METALLOPEPTIDASE M28 FAMILY MEMBER"/>
    <property type="match status" value="1"/>
</dbReference>
<feature type="domain" description="Peptidase M28" evidence="2">
    <location>
        <begin position="102"/>
        <end position="301"/>
    </location>
</feature>
<evidence type="ECO:0000313" key="4">
    <source>
        <dbReference type="Proteomes" id="UP000293874"/>
    </source>
</evidence>
<feature type="chain" id="PRO_5020755908" evidence="1">
    <location>
        <begin position="20"/>
        <end position="313"/>
    </location>
</feature>
<dbReference type="AlphaFoldDB" id="A0A4Q7MY70"/>
<dbReference type="Proteomes" id="UP000293874">
    <property type="component" value="Unassembled WGS sequence"/>
</dbReference>
<organism evidence="3 4">
    <name type="scientific">Pseudobacter ginsenosidimutans</name>
    <dbReference type="NCBI Taxonomy" id="661488"/>
    <lineage>
        <taxon>Bacteria</taxon>
        <taxon>Pseudomonadati</taxon>
        <taxon>Bacteroidota</taxon>
        <taxon>Chitinophagia</taxon>
        <taxon>Chitinophagales</taxon>
        <taxon>Chitinophagaceae</taxon>
        <taxon>Pseudobacter</taxon>
    </lineage>
</organism>
<dbReference type="SUPFAM" id="SSF53187">
    <property type="entry name" value="Zn-dependent exopeptidases"/>
    <property type="match status" value="1"/>
</dbReference>
<dbReference type="GO" id="GO:0006508">
    <property type="term" value="P:proteolysis"/>
    <property type="evidence" value="ECO:0007669"/>
    <property type="project" value="InterPro"/>
</dbReference>
<feature type="signal peptide" evidence="1">
    <location>
        <begin position="1"/>
        <end position="19"/>
    </location>
</feature>
<evidence type="ECO:0000259" key="2">
    <source>
        <dbReference type="Pfam" id="PF04389"/>
    </source>
</evidence>
<accession>A0A4Q7MY70</accession>
<dbReference type="RefSeq" id="WP_207234290.1">
    <property type="nucleotide sequence ID" value="NZ_CP042431.1"/>
</dbReference>
<reference evidence="3 4" key="1">
    <citation type="submission" date="2019-02" db="EMBL/GenBank/DDBJ databases">
        <title>Genomic Encyclopedia of Type Strains, Phase IV (KMG-IV): sequencing the most valuable type-strain genomes for metagenomic binning, comparative biology and taxonomic classification.</title>
        <authorList>
            <person name="Goeker M."/>
        </authorList>
    </citation>
    <scope>NUCLEOTIDE SEQUENCE [LARGE SCALE GENOMIC DNA]</scope>
    <source>
        <strain evidence="3 4">DSM 18116</strain>
    </source>
</reference>
<evidence type="ECO:0000313" key="3">
    <source>
        <dbReference type="EMBL" id="RZS72080.1"/>
    </source>
</evidence>
<proteinExistence type="predicted"/>
<sequence length="313" mass="34618">MNRLLVSMLSSLILLNSCAGNGQQAKPTPRPLYATVKLDSAQLINDLQFLSSPALEGRLVGTEGNKQARNYIAARFDSLQLAAPDSGRFQSFPARNKATGVNVLGIIKGSQYPDQYYVLSAHYDHLGKKGDKIYTGADDNASGTAALLAMAAWFKQHPPKHSIIFATFDAEEGGLMGSKYFAENPSVAISNIVFNLNMDMVSRNDKNEIYASGTFHYPFLSKYIDSIRPLTSVTVSLGHDDASKGASDDWTSQSDHFAFHKKNIPFIYFGVEDHPDYHQPTDSFEKVNKHFYYQVCNMIAATAVLIDDQQQLK</sequence>
<dbReference type="PANTHER" id="PTHR12147:SF26">
    <property type="entry name" value="PEPTIDASE M28 DOMAIN-CONTAINING PROTEIN"/>
    <property type="match status" value="1"/>
</dbReference>
<keyword evidence="4" id="KW-1185">Reference proteome</keyword>
<gene>
    <name evidence="3" type="ORF">EV199_3995</name>
</gene>
<dbReference type="Gene3D" id="3.40.630.10">
    <property type="entry name" value="Zn peptidases"/>
    <property type="match status" value="1"/>
</dbReference>
<dbReference type="GO" id="GO:0008235">
    <property type="term" value="F:metalloexopeptidase activity"/>
    <property type="evidence" value="ECO:0007669"/>
    <property type="project" value="InterPro"/>
</dbReference>
<dbReference type="InterPro" id="IPR007484">
    <property type="entry name" value="Peptidase_M28"/>
</dbReference>
<keyword evidence="1" id="KW-0732">Signal</keyword>
<dbReference type="Pfam" id="PF04389">
    <property type="entry name" value="Peptidase_M28"/>
    <property type="match status" value="1"/>
</dbReference>